<organism evidence="4 5">
    <name type="scientific">Streptacidiphilus jiangxiensis</name>
    <dbReference type="NCBI Taxonomy" id="235985"/>
    <lineage>
        <taxon>Bacteria</taxon>
        <taxon>Bacillati</taxon>
        <taxon>Actinomycetota</taxon>
        <taxon>Actinomycetes</taxon>
        <taxon>Kitasatosporales</taxon>
        <taxon>Streptomycetaceae</taxon>
        <taxon>Streptacidiphilus</taxon>
    </lineage>
</organism>
<name>A0A1H7JDS3_STRJI</name>
<reference evidence="5" key="1">
    <citation type="submission" date="2016-10" db="EMBL/GenBank/DDBJ databases">
        <authorList>
            <person name="Varghese N."/>
        </authorList>
    </citation>
    <scope>NUCLEOTIDE SEQUENCE [LARGE SCALE GENOMIC DNA]</scope>
    <source>
        <strain evidence="5">DSM 45096 / BCRC 16803 / CGMCC 4.1857 / CIP 109030 / JCM 12277 / KCTC 19219 / NBRC 100920 / 33214</strain>
    </source>
</reference>
<dbReference type="GO" id="GO:0005886">
    <property type="term" value="C:plasma membrane"/>
    <property type="evidence" value="ECO:0007669"/>
    <property type="project" value="TreeGrafter"/>
</dbReference>
<keyword evidence="5" id="KW-1185">Reference proteome</keyword>
<keyword evidence="3" id="KW-0812">Transmembrane</keyword>
<keyword evidence="3" id="KW-1133">Transmembrane helix</keyword>
<keyword evidence="3" id="KW-0472">Membrane</keyword>
<dbReference type="STRING" id="235985.SAMN05414137_103248"/>
<evidence type="ECO:0000256" key="1">
    <source>
        <dbReference type="ARBA" id="ARBA00009108"/>
    </source>
</evidence>
<dbReference type="Pfam" id="PF05949">
    <property type="entry name" value="DUF881"/>
    <property type="match status" value="1"/>
</dbReference>
<gene>
    <name evidence="4" type="ORF">SAMN05414137_103248</name>
</gene>
<dbReference type="PANTHER" id="PTHR37313">
    <property type="entry name" value="UPF0749 PROTEIN RV1825"/>
    <property type="match status" value="1"/>
</dbReference>
<dbReference type="AlphaFoldDB" id="A0A1H7JDS3"/>
<sequence>MADSEEVPPASDIPPNEGTSRLRPTGRFVGRALTCLIFALAGFLFYTSAHTANGTNLRNDNTLLRLSDLIQQRSQENATSDAQVGALRAQIDQLAQSHPGNPADQARLAALEQAAGLDPLTGPGLTVTLNDAPPNATARIPGVPQPQPDDLVIHQQDLQAVVNALWRGGARGIQVQDQRLISTSAVRCVGNQLILQGRVYSPPYVIKAVGTPKALETALNGDIYIQTYLQYVTAYGLGWKVQSSRAMTLPGYSGTVDLQYAKQG</sequence>
<evidence type="ECO:0000256" key="3">
    <source>
        <dbReference type="SAM" id="Phobius"/>
    </source>
</evidence>
<feature type="transmembrane region" description="Helical" evidence="3">
    <location>
        <begin position="28"/>
        <end position="46"/>
    </location>
</feature>
<dbReference type="eggNOG" id="COG3879">
    <property type="taxonomic scope" value="Bacteria"/>
</dbReference>
<dbReference type="PANTHER" id="PTHR37313:SF4">
    <property type="entry name" value="CONSERVED MEMBRANE PROTEIN-RELATED"/>
    <property type="match status" value="1"/>
</dbReference>
<dbReference type="Gene3D" id="3.30.70.1880">
    <property type="entry name" value="Protein of unknown function DUF881"/>
    <property type="match status" value="1"/>
</dbReference>
<protein>
    <submittedName>
        <fullName evidence="4">Uncharacterized conserved protein YlxW, UPF0749 family</fullName>
    </submittedName>
</protein>
<dbReference type="EMBL" id="FOAZ01000003">
    <property type="protein sequence ID" value="SEK72718.1"/>
    <property type="molecule type" value="Genomic_DNA"/>
</dbReference>
<proteinExistence type="inferred from homology"/>
<evidence type="ECO:0000256" key="2">
    <source>
        <dbReference type="SAM" id="MobiDB-lite"/>
    </source>
</evidence>
<accession>A0A1H7JDS3</accession>
<evidence type="ECO:0000313" key="4">
    <source>
        <dbReference type="EMBL" id="SEK72718.1"/>
    </source>
</evidence>
<dbReference type="Proteomes" id="UP000183015">
    <property type="component" value="Unassembled WGS sequence"/>
</dbReference>
<feature type="region of interest" description="Disordered" evidence="2">
    <location>
        <begin position="1"/>
        <end position="24"/>
    </location>
</feature>
<dbReference type="InterPro" id="IPR010273">
    <property type="entry name" value="DUF881"/>
</dbReference>
<evidence type="ECO:0000313" key="5">
    <source>
        <dbReference type="Proteomes" id="UP000183015"/>
    </source>
</evidence>
<comment type="similarity">
    <text evidence="1">Belongs to the UPF0749 family.</text>
</comment>